<proteinExistence type="predicted"/>
<dbReference type="Proteomes" id="UP001499854">
    <property type="component" value="Unassembled WGS sequence"/>
</dbReference>
<sequence>MISAAILLFSVRSPAANPRGSAAGASGVTVTRAGCADVTRESTSGFDTGNTLTRVTQTALRAEPNQALLV</sequence>
<keyword evidence="2" id="KW-1185">Reference proteome</keyword>
<reference evidence="2" key="1">
    <citation type="journal article" date="2019" name="Int. J. Syst. Evol. Microbiol.">
        <title>The Global Catalogue of Microorganisms (GCM) 10K type strain sequencing project: providing services to taxonomists for standard genome sequencing and annotation.</title>
        <authorList>
            <consortium name="The Broad Institute Genomics Platform"/>
            <consortium name="The Broad Institute Genome Sequencing Center for Infectious Disease"/>
            <person name="Wu L."/>
            <person name="Ma J."/>
        </authorList>
    </citation>
    <scope>NUCLEOTIDE SEQUENCE [LARGE SCALE GENOMIC DNA]</scope>
    <source>
        <strain evidence="2">JCM 16013</strain>
    </source>
</reference>
<name>A0ABP5EFS3_9ACTN</name>
<comment type="caution">
    <text evidence="1">The sequence shown here is derived from an EMBL/GenBank/DDBJ whole genome shotgun (WGS) entry which is preliminary data.</text>
</comment>
<organism evidence="1 2">
    <name type="scientific">Catenulispora subtropica</name>
    <dbReference type="NCBI Taxonomy" id="450798"/>
    <lineage>
        <taxon>Bacteria</taxon>
        <taxon>Bacillati</taxon>
        <taxon>Actinomycetota</taxon>
        <taxon>Actinomycetes</taxon>
        <taxon>Catenulisporales</taxon>
        <taxon>Catenulisporaceae</taxon>
        <taxon>Catenulispora</taxon>
    </lineage>
</organism>
<protein>
    <submittedName>
        <fullName evidence="1">Uncharacterized protein</fullName>
    </submittedName>
</protein>
<evidence type="ECO:0000313" key="2">
    <source>
        <dbReference type="Proteomes" id="UP001499854"/>
    </source>
</evidence>
<gene>
    <name evidence="1" type="ORF">GCM10009838_73720</name>
</gene>
<evidence type="ECO:0000313" key="1">
    <source>
        <dbReference type="EMBL" id="GAA1997699.1"/>
    </source>
</evidence>
<dbReference type="EMBL" id="BAAAQM010000060">
    <property type="protein sequence ID" value="GAA1997699.1"/>
    <property type="molecule type" value="Genomic_DNA"/>
</dbReference>
<accession>A0ABP5EFS3</accession>